<evidence type="ECO:0000313" key="5">
    <source>
        <dbReference type="Proteomes" id="UP000829542"/>
    </source>
</evidence>
<dbReference type="Gene3D" id="3.10.129.10">
    <property type="entry name" value="Hotdog Thioesterase"/>
    <property type="match status" value="1"/>
</dbReference>
<dbReference type="InterPro" id="IPR003736">
    <property type="entry name" value="PAAI_dom"/>
</dbReference>
<reference evidence="4 5" key="1">
    <citation type="submission" date="2022-03" db="EMBL/GenBank/DDBJ databases">
        <title>Ignatzschineria rhizosphaerae HR5S32.</title>
        <authorList>
            <person name="Sun J.Q."/>
            <person name="Feng J.Y."/>
        </authorList>
    </citation>
    <scope>NUCLEOTIDE SEQUENCE [LARGE SCALE GENOMIC DNA]</scope>
    <source>
        <strain evidence="4 5">HR5S32</strain>
    </source>
</reference>
<proteinExistence type="inferred from homology"/>
<keyword evidence="5" id="KW-1185">Reference proteome</keyword>
<comment type="similarity">
    <text evidence="1">Belongs to the thioesterase PaaI family.</text>
</comment>
<dbReference type="Pfam" id="PF03061">
    <property type="entry name" value="4HBT"/>
    <property type="match status" value="1"/>
</dbReference>
<gene>
    <name evidence="4" type="ORF">MMG00_05360</name>
</gene>
<accession>A0ABY3X4T0</accession>
<dbReference type="RefSeq" id="WP_242152462.1">
    <property type="nucleotide sequence ID" value="NZ_CP093379.1"/>
</dbReference>
<protein>
    <submittedName>
        <fullName evidence="4">PaaI family thioesterase</fullName>
    </submittedName>
</protein>
<evidence type="ECO:0000256" key="2">
    <source>
        <dbReference type="ARBA" id="ARBA00022801"/>
    </source>
</evidence>
<evidence type="ECO:0000256" key="1">
    <source>
        <dbReference type="ARBA" id="ARBA00008324"/>
    </source>
</evidence>
<dbReference type="Proteomes" id="UP000829542">
    <property type="component" value="Chromosome"/>
</dbReference>
<name>A0ABY3X4T0_9GAMM</name>
<dbReference type="EMBL" id="CP093379">
    <property type="protein sequence ID" value="UNM97280.1"/>
    <property type="molecule type" value="Genomic_DNA"/>
</dbReference>
<keyword evidence="2" id="KW-0378">Hydrolase</keyword>
<dbReference type="PANTHER" id="PTHR43240">
    <property type="entry name" value="1,4-DIHYDROXY-2-NAPHTHOYL-COA THIOESTERASE 1"/>
    <property type="match status" value="1"/>
</dbReference>
<dbReference type="NCBIfam" id="TIGR00369">
    <property type="entry name" value="unchar_dom_1"/>
    <property type="match status" value="1"/>
</dbReference>
<dbReference type="CDD" id="cd03443">
    <property type="entry name" value="PaaI_thioesterase"/>
    <property type="match status" value="1"/>
</dbReference>
<organism evidence="4 5">
    <name type="scientific">Ignatzschineria rhizosphaerae</name>
    <dbReference type="NCBI Taxonomy" id="2923279"/>
    <lineage>
        <taxon>Bacteria</taxon>
        <taxon>Pseudomonadati</taxon>
        <taxon>Pseudomonadota</taxon>
        <taxon>Gammaproteobacteria</taxon>
        <taxon>Cardiobacteriales</taxon>
        <taxon>Ignatzschineriaceae</taxon>
        <taxon>Ignatzschineria</taxon>
    </lineage>
</organism>
<dbReference type="InterPro" id="IPR029069">
    <property type="entry name" value="HotDog_dom_sf"/>
</dbReference>
<sequence length="140" mass="15130">MIGERTAERINSHLGRNLFKTLGIKITELNEQYAEATMPVTEDHQQTMGVLHGGATIALAETIGGIGSFAILPQEEGCVGMQISASHISSAEIGDKVIAKADLIHKGRRSHIWDVNIYSEKTGRLISSIKVTNAIIPIVK</sequence>
<evidence type="ECO:0000259" key="3">
    <source>
        <dbReference type="Pfam" id="PF03061"/>
    </source>
</evidence>
<dbReference type="InterPro" id="IPR006683">
    <property type="entry name" value="Thioestr_dom"/>
</dbReference>
<feature type="domain" description="Thioesterase" evidence="3">
    <location>
        <begin position="48"/>
        <end position="124"/>
    </location>
</feature>
<dbReference type="SUPFAM" id="SSF54637">
    <property type="entry name" value="Thioesterase/thiol ester dehydrase-isomerase"/>
    <property type="match status" value="1"/>
</dbReference>
<dbReference type="PANTHER" id="PTHR43240:SF5">
    <property type="entry name" value="1,4-DIHYDROXY-2-NAPHTHOYL-COA THIOESTERASE 1"/>
    <property type="match status" value="1"/>
</dbReference>
<evidence type="ECO:0000313" key="4">
    <source>
        <dbReference type="EMBL" id="UNM97280.1"/>
    </source>
</evidence>